<dbReference type="Proteomes" id="UP001519460">
    <property type="component" value="Unassembled WGS sequence"/>
</dbReference>
<proteinExistence type="predicted"/>
<organism evidence="1 2">
    <name type="scientific">Batillaria attramentaria</name>
    <dbReference type="NCBI Taxonomy" id="370345"/>
    <lineage>
        <taxon>Eukaryota</taxon>
        <taxon>Metazoa</taxon>
        <taxon>Spiralia</taxon>
        <taxon>Lophotrochozoa</taxon>
        <taxon>Mollusca</taxon>
        <taxon>Gastropoda</taxon>
        <taxon>Caenogastropoda</taxon>
        <taxon>Sorbeoconcha</taxon>
        <taxon>Cerithioidea</taxon>
        <taxon>Batillariidae</taxon>
        <taxon>Batillaria</taxon>
    </lineage>
</organism>
<protein>
    <submittedName>
        <fullName evidence="1">Uncharacterized protein</fullName>
    </submittedName>
</protein>
<comment type="caution">
    <text evidence="1">The sequence shown here is derived from an EMBL/GenBank/DDBJ whole genome shotgun (WGS) entry which is preliminary data.</text>
</comment>
<accession>A0ABD0LY59</accession>
<evidence type="ECO:0000313" key="1">
    <source>
        <dbReference type="EMBL" id="KAK7504368.1"/>
    </source>
</evidence>
<gene>
    <name evidence="1" type="ORF">BaRGS_00004234</name>
</gene>
<name>A0ABD0LY59_9CAEN</name>
<dbReference type="EMBL" id="JACVVK020000015">
    <property type="protein sequence ID" value="KAK7504368.1"/>
    <property type="molecule type" value="Genomic_DNA"/>
</dbReference>
<sequence>MQPTASWSIPVRETFADIPTPMAEGVQGDWPWDMRSRGAREETFTDTNIRNLPKFGLTEQQYAMLLNPGTRDQLVRLLVDDGWYIEVLEEGRRLACFYCHQSYSDGHNAL</sequence>
<dbReference type="AlphaFoldDB" id="A0ABD0LY59"/>
<keyword evidence="2" id="KW-1185">Reference proteome</keyword>
<reference evidence="1 2" key="1">
    <citation type="journal article" date="2023" name="Sci. Data">
        <title>Genome assembly of the Korean intertidal mud-creeper Batillaria attramentaria.</title>
        <authorList>
            <person name="Patra A.K."/>
            <person name="Ho P.T."/>
            <person name="Jun S."/>
            <person name="Lee S.J."/>
            <person name="Kim Y."/>
            <person name="Won Y.J."/>
        </authorList>
    </citation>
    <scope>NUCLEOTIDE SEQUENCE [LARGE SCALE GENOMIC DNA]</scope>
    <source>
        <strain evidence="1">Wonlab-2016</strain>
    </source>
</reference>
<evidence type="ECO:0000313" key="2">
    <source>
        <dbReference type="Proteomes" id="UP001519460"/>
    </source>
</evidence>